<dbReference type="Gene3D" id="3.40.190.290">
    <property type="match status" value="1"/>
</dbReference>
<organism evidence="6 7">
    <name type="scientific">Phyllobacterium myrsinacearum</name>
    <dbReference type="NCBI Taxonomy" id="28101"/>
    <lineage>
        <taxon>Bacteria</taxon>
        <taxon>Pseudomonadati</taxon>
        <taxon>Pseudomonadota</taxon>
        <taxon>Alphaproteobacteria</taxon>
        <taxon>Hyphomicrobiales</taxon>
        <taxon>Phyllobacteriaceae</taxon>
        <taxon>Phyllobacterium</taxon>
    </lineage>
</organism>
<keyword evidence="2" id="KW-0805">Transcription regulation</keyword>
<dbReference type="Pfam" id="PF03466">
    <property type="entry name" value="LysR_substrate"/>
    <property type="match status" value="1"/>
</dbReference>
<dbReference type="AlphaFoldDB" id="A0A839EI51"/>
<evidence type="ECO:0000313" key="6">
    <source>
        <dbReference type="EMBL" id="MBA8876460.1"/>
    </source>
</evidence>
<gene>
    <name evidence="6" type="ORF">FHW16_000142</name>
</gene>
<sequence>MAFDGRLISNVGVLAAIIEGGSFARAADALGLSPSGVSRALSRLEGRIGVRLLDRNTRTVALTDEGRRLYANIGPLLSGIEDALRVTSGAAETVRGRLRVNVDAFFARFMFSSHVGRFLDLHPEVSLELVTKDQLGDLLGDGFDIAVRFGEPPESGMIARKLLDTRTITVASPDYIEKHGAPDVPGDLAKHRCIHVRNSQTGQIIEDWQFWEDGAMVSVPTQARLIVNEVGTLLGACLSGVGVARIKSIGVQDLLDRGELVEVLADWPTDSYPLYAIFPSRHLPAAKVRAFIDFVQETVNRPEVR</sequence>
<comment type="caution">
    <text evidence="6">The sequence shown here is derived from an EMBL/GenBank/DDBJ whole genome shotgun (WGS) entry which is preliminary data.</text>
</comment>
<dbReference type="PANTHER" id="PTHR30537:SF5">
    <property type="entry name" value="HTH-TYPE TRANSCRIPTIONAL ACTIVATOR TTDR-RELATED"/>
    <property type="match status" value="1"/>
</dbReference>
<dbReference type="InterPro" id="IPR000847">
    <property type="entry name" value="LysR_HTH_N"/>
</dbReference>
<dbReference type="InterPro" id="IPR036388">
    <property type="entry name" value="WH-like_DNA-bd_sf"/>
</dbReference>
<dbReference type="PANTHER" id="PTHR30537">
    <property type="entry name" value="HTH-TYPE TRANSCRIPTIONAL REGULATOR"/>
    <property type="match status" value="1"/>
</dbReference>
<dbReference type="RefSeq" id="WP_182547260.1">
    <property type="nucleotide sequence ID" value="NZ_JACGXN010000001.1"/>
</dbReference>
<keyword evidence="7" id="KW-1185">Reference proteome</keyword>
<dbReference type="SUPFAM" id="SSF46785">
    <property type="entry name" value="Winged helix' DNA-binding domain"/>
    <property type="match status" value="1"/>
</dbReference>
<evidence type="ECO:0000256" key="4">
    <source>
        <dbReference type="ARBA" id="ARBA00023163"/>
    </source>
</evidence>
<dbReference type="GO" id="GO:0003677">
    <property type="term" value="F:DNA binding"/>
    <property type="evidence" value="ECO:0007669"/>
    <property type="project" value="UniProtKB-KW"/>
</dbReference>
<dbReference type="CDD" id="cd08422">
    <property type="entry name" value="PBP2_CrgA_like"/>
    <property type="match status" value="1"/>
</dbReference>
<dbReference type="InterPro" id="IPR005119">
    <property type="entry name" value="LysR_subst-bd"/>
</dbReference>
<feature type="domain" description="HTH lysR-type" evidence="5">
    <location>
        <begin position="13"/>
        <end position="63"/>
    </location>
</feature>
<comment type="similarity">
    <text evidence="1">Belongs to the LysR transcriptional regulatory family.</text>
</comment>
<reference evidence="6 7" key="1">
    <citation type="submission" date="2020-07" db="EMBL/GenBank/DDBJ databases">
        <title>Genomic Encyclopedia of Type Strains, Phase IV (KMG-V): Genome sequencing to study the core and pangenomes of soil and plant-associated prokaryotes.</title>
        <authorList>
            <person name="Whitman W."/>
        </authorList>
    </citation>
    <scope>NUCLEOTIDE SEQUENCE [LARGE SCALE GENOMIC DNA]</scope>
    <source>
        <strain evidence="6 7">AN3</strain>
    </source>
</reference>
<dbReference type="InterPro" id="IPR058163">
    <property type="entry name" value="LysR-type_TF_proteobact-type"/>
</dbReference>
<dbReference type="Proteomes" id="UP000549052">
    <property type="component" value="Unassembled WGS sequence"/>
</dbReference>
<evidence type="ECO:0000256" key="2">
    <source>
        <dbReference type="ARBA" id="ARBA00023015"/>
    </source>
</evidence>
<keyword evidence="3 6" id="KW-0238">DNA-binding</keyword>
<evidence type="ECO:0000256" key="1">
    <source>
        <dbReference type="ARBA" id="ARBA00009437"/>
    </source>
</evidence>
<evidence type="ECO:0000256" key="3">
    <source>
        <dbReference type="ARBA" id="ARBA00023125"/>
    </source>
</evidence>
<evidence type="ECO:0000259" key="5">
    <source>
        <dbReference type="PROSITE" id="PS50931"/>
    </source>
</evidence>
<protein>
    <submittedName>
        <fullName evidence="6">DNA-binding transcriptional LysR family regulator</fullName>
    </submittedName>
</protein>
<evidence type="ECO:0000313" key="7">
    <source>
        <dbReference type="Proteomes" id="UP000549052"/>
    </source>
</evidence>
<dbReference type="InterPro" id="IPR036390">
    <property type="entry name" value="WH_DNA-bd_sf"/>
</dbReference>
<name>A0A839EI51_9HYPH</name>
<keyword evidence="4" id="KW-0804">Transcription</keyword>
<dbReference type="GO" id="GO:0003700">
    <property type="term" value="F:DNA-binding transcription factor activity"/>
    <property type="evidence" value="ECO:0007669"/>
    <property type="project" value="InterPro"/>
</dbReference>
<dbReference type="PROSITE" id="PS50931">
    <property type="entry name" value="HTH_LYSR"/>
    <property type="match status" value="1"/>
</dbReference>
<dbReference type="Gene3D" id="1.10.10.10">
    <property type="entry name" value="Winged helix-like DNA-binding domain superfamily/Winged helix DNA-binding domain"/>
    <property type="match status" value="1"/>
</dbReference>
<dbReference type="SUPFAM" id="SSF53850">
    <property type="entry name" value="Periplasmic binding protein-like II"/>
    <property type="match status" value="1"/>
</dbReference>
<proteinExistence type="inferred from homology"/>
<accession>A0A839EI51</accession>
<dbReference type="EMBL" id="JACGXN010000001">
    <property type="protein sequence ID" value="MBA8876460.1"/>
    <property type="molecule type" value="Genomic_DNA"/>
</dbReference>
<dbReference type="Pfam" id="PF00126">
    <property type="entry name" value="HTH_1"/>
    <property type="match status" value="1"/>
</dbReference>